<proteinExistence type="predicted"/>
<protein>
    <submittedName>
        <fullName evidence="2">Uncharacterized protein</fullName>
    </submittedName>
</protein>
<reference evidence="3" key="1">
    <citation type="submission" date="2016-10" db="EMBL/GenBank/DDBJ databases">
        <title>The complete genome sequence of the rumen bacterium Butyrivibrio hungatei MB2003.</title>
        <authorList>
            <person name="Palevich N."/>
            <person name="Kelly W.J."/>
            <person name="Leahy S.C."/>
            <person name="Altermann E."/>
            <person name="Rakonjac J."/>
            <person name="Attwood G.T."/>
        </authorList>
    </citation>
    <scope>NUCLEOTIDE SEQUENCE [LARGE SCALE GENOMIC DNA]</scope>
    <source>
        <strain evidence="3">MB2003</strain>
    </source>
</reference>
<evidence type="ECO:0000313" key="3">
    <source>
        <dbReference type="Proteomes" id="UP000179284"/>
    </source>
</evidence>
<sequence length="135" mass="15390">MSNNYLSDEELLKLMAEVEDEGLVKAPDRIEKNVLREIHIKKKKVTDFRLYCMRVGLSVAAAIAILFVGPFNPLVQTEVPSREVVEQSRVVASKEEAMAERDIMTKEEAIKDKGALEKISDVQLLIENKIEEYLR</sequence>
<dbReference type="OrthoDB" id="2005055at2"/>
<name>A0A1D9P4Q9_9FIRM</name>
<keyword evidence="1" id="KW-0812">Transmembrane</keyword>
<organism evidence="2 3">
    <name type="scientific">Butyrivibrio hungatei</name>
    <dbReference type="NCBI Taxonomy" id="185008"/>
    <lineage>
        <taxon>Bacteria</taxon>
        <taxon>Bacillati</taxon>
        <taxon>Bacillota</taxon>
        <taxon>Clostridia</taxon>
        <taxon>Lachnospirales</taxon>
        <taxon>Lachnospiraceae</taxon>
        <taxon>Butyrivibrio</taxon>
    </lineage>
</organism>
<keyword evidence="1" id="KW-1133">Transmembrane helix</keyword>
<keyword evidence="3" id="KW-1185">Reference proteome</keyword>
<feature type="transmembrane region" description="Helical" evidence="1">
    <location>
        <begin position="51"/>
        <end position="71"/>
    </location>
</feature>
<evidence type="ECO:0000256" key="1">
    <source>
        <dbReference type="SAM" id="Phobius"/>
    </source>
</evidence>
<keyword evidence="1" id="KW-0472">Membrane</keyword>
<evidence type="ECO:0000313" key="2">
    <source>
        <dbReference type="EMBL" id="AOZ97597.1"/>
    </source>
</evidence>
<accession>A0A1D9P4Q9</accession>
<dbReference type="RefSeq" id="WP_071177182.1">
    <property type="nucleotide sequence ID" value="NZ_CP017831.1"/>
</dbReference>
<dbReference type="AlphaFoldDB" id="A0A1D9P4Q9"/>
<dbReference type="EMBL" id="CP017831">
    <property type="protein sequence ID" value="AOZ97597.1"/>
    <property type="molecule type" value="Genomic_DNA"/>
</dbReference>
<gene>
    <name evidence="2" type="ORF">bhn_I2565</name>
</gene>
<dbReference type="KEGG" id="bhu:bhn_I2565"/>
<dbReference type="Proteomes" id="UP000179284">
    <property type="component" value="Chromosome I"/>
</dbReference>